<dbReference type="CDD" id="cd09281">
    <property type="entry name" value="UPF0066"/>
    <property type="match status" value="1"/>
</dbReference>
<evidence type="ECO:0000256" key="1">
    <source>
        <dbReference type="ARBA" id="ARBA00022691"/>
    </source>
</evidence>
<dbReference type="AlphaFoldDB" id="D7CL38"/>
<feature type="domain" description="TsaA-like" evidence="3">
    <location>
        <begin position="3"/>
        <end position="131"/>
    </location>
</feature>
<evidence type="ECO:0000259" key="3">
    <source>
        <dbReference type="PROSITE" id="PS51668"/>
    </source>
</evidence>
<dbReference type="InterPro" id="IPR040372">
    <property type="entry name" value="YaeB-like"/>
</dbReference>
<dbReference type="RefSeq" id="WP_013174825.1">
    <property type="nucleotide sequence ID" value="NC_014220.1"/>
</dbReference>
<organism evidence="4 5">
    <name type="scientific">Syntrophothermus lipocalidus (strain DSM 12680 / TGB-C1)</name>
    <dbReference type="NCBI Taxonomy" id="643648"/>
    <lineage>
        <taxon>Bacteria</taxon>
        <taxon>Bacillati</taxon>
        <taxon>Bacillota</taxon>
        <taxon>Clostridia</taxon>
        <taxon>Eubacteriales</taxon>
        <taxon>Syntrophomonadaceae</taxon>
        <taxon>Syntrophothermus</taxon>
    </lineage>
</organism>
<dbReference type="InterPro" id="IPR023368">
    <property type="entry name" value="UPF0066_cons_site"/>
</dbReference>
<dbReference type="PROSITE" id="PS01318">
    <property type="entry name" value="TSAA_1"/>
    <property type="match status" value="1"/>
</dbReference>
<dbReference type="Pfam" id="PF01980">
    <property type="entry name" value="TrmO_N"/>
    <property type="match status" value="1"/>
</dbReference>
<dbReference type="PANTHER" id="PTHR12818">
    <property type="entry name" value="TRNA (ADENINE(37)-N6)-METHYLTRANSFERASE"/>
    <property type="match status" value="1"/>
</dbReference>
<comment type="similarity">
    <text evidence="2">Belongs to the tRNA methyltransferase O family.</text>
</comment>
<evidence type="ECO:0000313" key="5">
    <source>
        <dbReference type="Proteomes" id="UP000000378"/>
    </source>
</evidence>
<dbReference type="OrthoDB" id="9804309at2"/>
<dbReference type="eggNOG" id="COG1720">
    <property type="taxonomic scope" value="Bacteria"/>
</dbReference>
<dbReference type="EMBL" id="CP002048">
    <property type="protein sequence ID" value="ADI01423.1"/>
    <property type="molecule type" value="Genomic_DNA"/>
</dbReference>
<evidence type="ECO:0000256" key="2">
    <source>
        <dbReference type="ARBA" id="ARBA00033753"/>
    </source>
</evidence>
<dbReference type="PROSITE" id="PS51668">
    <property type="entry name" value="TSAA_2"/>
    <property type="match status" value="1"/>
</dbReference>
<gene>
    <name evidence="4" type="ordered locus">Slip_0640</name>
</gene>
<dbReference type="HOGENOM" id="CLU_013458_2_0_9"/>
<keyword evidence="1" id="KW-0949">S-adenosyl-L-methionine</keyword>
<dbReference type="InterPro" id="IPR036413">
    <property type="entry name" value="YaeB-like_sf"/>
</dbReference>
<evidence type="ECO:0000313" key="4">
    <source>
        <dbReference type="EMBL" id="ADI01423.1"/>
    </source>
</evidence>
<name>D7CL38_SYNLT</name>
<reference evidence="5" key="1">
    <citation type="journal article" date="2010" name="Stand. Genomic Sci.">
        <title>Complete genome sequence of Syntrophothermus lipocalidus type strain (TGB-C1T).</title>
        <authorList>
            <consortium name="US DOE Joint Genome Institute (JGI-PGF)"/>
            <person name="Djao O."/>
            <person name="Zhang X."/>
            <person name="Lucas S."/>
            <person name="Lapidus A."/>
            <person name="Glavina Del Rio T."/>
            <person name="Nolan M."/>
            <person name="Tice H."/>
            <person name="Cheng J."/>
            <person name="Han C."/>
            <person name="Tapia R."/>
            <person name="Goodwin L."/>
            <person name="Pitluck S."/>
            <person name="Liolios K."/>
            <person name="Ivanova N."/>
            <person name="Mavromatis K."/>
            <person name="Mikhailova N."/>
            <person name="Ovchinnikova G."/>
            <person name="Pati A."/>
            <person name="Brambilla E."/>
            <person name="Chen A."/>
            <person name="Palaniappan K."/>
            <person name="Land M."/>
            <person name="Hauser L."/>
            <person name="Chang Y."/>
            <person name="Jeffries C."/>
            <person name="Rohde M."/>
            <person name="Sikorski J."/>
            <person name="Spring S."/>
            <person name="Goker M."/>
            <person name="Detter J."/>
            <person name="Woyke T."/>
            <person name="Bristow J."/>
            <person name="Eisen J."/>
            <person name="Markowitz V."/>
            <person name="Hugenholtz P."/>
            <person name="Kyrpides N."/>
            <person name="Klenk H."/>
        </authorList>
    </citation>
    <scope>NUCLEOTIDE SEQUENCE [LARGE SCALE GENOMIC DNA]</scope>
    <source>
        <strain evidence="5">DSM 12680 / TGB-C1</strain>
    </source>
</reference>
<proteinExistence type="inferred from homology"/>
<accession>D7CL38</accession>
<reference evidence="4 5" key="2">
    <citation type="journal article" date="2010" name="Stand. Genomic Sci.">
        <title>Complete genome sequence of Syntrophothermus lipocalidus type strain (TGB-C1).</title>
        <authorList>
            <person name="Djao O.D."/>
            <person name="Zhang X."/>
            <person name="Lucas S."/>
            <person name="Lapidus A."/>
            <person name="Del Rio T.G."/>
            <person name="Nolan M."/>
            <person name="Tice H."/>
            <person name="Cheng J.F."/>
            <person name="Han C."/>
            <person name="Tapia R."/>
            <person name="Goodwin L."/>
            <person name="Pitluck S."/>
            <person name="Liolios K."/>
            <person name="Ivanova N."/>
            <person name="Mavromatis K."/>
            <person name="Mikhailova N."/>
            <person name="Ovchinnikova G."/>
            <person name="Pati A."/>
            <person name="Brambilla E."/>
            <person name="Chen A."/>
            <person name="Palaniappan K."/>
            <person name="Land M."/>
            <person name="Hauser L."/>
            <person name="Chang Y.J."/>
            <person name="Jeffries C.D."/>
            <person name="Rohde M."/>
            <person name="Sikorski J."/>
            <person name="Spring S."/>
            <person name="Goker M."/>
            <person name="Detter J.C."/>
            <person name="Woyke T."/>
            <person name="Bristow J."/>
            <person name="Eisen J.A."/>
            <person name="Markowitz V."/>
            <person name="Hugenholtz P."/>
            <person name="Kyrpides N.C."/>
            <person name="Klenk H.P."/>
        </authorList>
    </citation>
    <scope>NUCLEOTIDE SEQUENCE [LARGE SCALE GENOMIC DNA]</scope>
    <source>
        <strain evidence="5">DSM 12680 / TGB-C1</strain>
    </source>
</reference>
<dbReference type="InterPro" id="IPR036414">
    <property type="entry name" value="YaeB_N_sf"/>
</dbReference>
<dbReference type="Proteomes" id="UP000000378">
    <property type="component" value="Chromosome"/>
</dbReference>
<dbReference type="SUPFAM" id="SSF118196">
    <property type="entry name" value="YaeB-like"/>
    <property type="match status" value="1"/>
</dbReference>
<sequence>MNLVPIGTIRSPYLSREAAPKSGYESGDECIIEVFGDFAAALDGVEQFDRLVVLYWLHQARRQTLRVYPRGQSELKGVFASRSPDRPNPIGFSVVRLIEKKGNELRVVGLDAVDGTPVLDIKPALPAENRL</sequence>
<dbReference type="Gene3D" id="2.40.30.70">
    <property type="entry name" value="YaeB-like"/>
    <property type="match status" value="1"/>
</dbReference>
<dbReference type="KEGG" id="slp:Slip_0640"/>
<protein>
    <recommendedName>
        <fullName evidence="3">TsaA-like domain-containing protein</fullName>
    </recommendedName>
</protein>
<dbReference type="NCBIfam" id="TIGR00104">
    <property type="entry name" value="tRNA_TsaA"/>
    <property type="match status" value="1"/>
</dbReference>
<dbReference type="PANTHER" id="PTHR12818:SF0">
    <property type="entry name" value="TRNA (ADENINE(37)-N6)-METHYLTRANSFERASE"/>
    <property type="match status" value="1"/>
</dbReference>
<keyword evidence="5" id="KW-1185">Reference proteome</keyword>
<dbReference type="STRING" id="643648.Slip_0640"/>
<dbReference type="InterPro" id="IPR023370">
    <property type="entry name" value="TrmO-like_N"/>
</dbReference>